<feature type="disulfide bond" evidence="5">
    <location>
        <begin position="1070"/>
        <end position="1079"/>
    </location>
</feature>
<dbReference type="InterPro" id="IPR018097">
    <property type="entry name" value="EGF_Ca-bd_CS"/>
</dbReference>
<gene>
    <name evidence="8" type="ORF">ACJMK2_026679</name>
</gene>
<evidence type="ECO:0000256" key="5">
    <source>
        <dbReference type="PROSITE-ProRule" id="PRU00076"/>
    </source>
</evidence>
<dbReference type="SUPFAM" id="SSF57196">
    <property type="entry name" value="EGF/Laminin"/>
    <property type="match status" value="5"/>
</dbReference>
<dbReference type="PANTHER" id="PTHR24050:SF28">
    <property type="entry name" value="UROMODULIN-LIKE"/>
    <property type="match status" value="1"/>
</dbReference>
<comment type="caution">
    <text evidence="8">The sequence shown here is derived from an EMBL/GenBank/DDBJ whole genome shotgun (WGS) entry which is preliminary data.</text>
</comment>
<dbReference type="PROSITE" id="PS00010">
    <property type="entry name" value="ASX_HYDROXYL"/>
    <property type="match status" value="2"/>
</dbReference>
<sequence>MIEKVNGGVPIKYSGPNVCVDREHGYVCCTGWKISLLTGLCVISSVGETEANICVGSPCQQKCVVADGHPSCTCMPGFYLRLDGVTCGDIDECQRYPFLCEQTCRNTIGSYMCTCYSNFTLTNNGRTCRRIHDYSWSPCTDGAISNGACGENSYPASNSNTEQPTEKRYVEDHHPFDNQQLLGGFPFKKGITQNTEVDVSCGDGMPCFSAVSPRECSGNQCDNTREIPVVDIQRGDCSTDDCLTSLYNGFVPLQEHHHQASLCPNNEPCVIPYEKSQNSMDCKGSNCLHMFDLNFLHSSPIKDQPPREKVAKSDSREKKGRGGNMFASDDVMCRGDLCNDPARQKQLLATHDPKTPLKIPLKTWTVLRTTSTETPLTIRVKTSSKTSVRKSSNTPVKTPSKKFSFCPIGYRPVTRGEFDFCEPLPELDLKRGASNKKESLVQCEDGQQLIITPEGQTCEKMHVKQVCPKGQLPMFVEDGIECVQLGKMGKMSACPPGYTPKAMSDGIVCQFPDVESVPKCPKGRIPILSDSGLVCVNEAVPQPLCPDGFEMAEGDDGLVCVAVDVCPSGEVAVEKGGGGMICQLMSTESSCPAGLIPVETHVGRLCQYVPPADVPPAEFQIVECPMGQVRVFHHGEATCVDANGAIKCSPGQVLVETDSGVFCGFTPESCPPGQIEINGPSGMECQKYDSRTHNVNPCPPDQELDQTGEIPKCRYRQNRNKGLQTTELCGNGQVLKLFPRRFVCEQDILASARRQCSLGTHVAIHNNEYICITDTEARMTCEEDEILTATGGTFSCLSNNDISILPICGPGEIPNENGQTKKCVRVEEGRALCNDGYKAVPTEDGFICKSIKLQLECPPGFILTLQKGLPTCAGQTDIDCRTDDRIKNDCVSTEPTLNPCADGYLPIEMDETYECWLEGEHPPPCGEEDGDRIRPCDIRLEDLKLQCNPECANGGRCNNGTCICPDGITGTACQTDIDECVLLPNGHCEFRCENHFGGFSCVCPAGSTLNTDDRTCKGINCVPGCLNGGTCIRDRCACPPGLTGDRCQHDTTCIPACKNGGRCENHKCVCPEGYQGVICQLDVNECYHGQPCSHMCQNTRGSFRCTCPTGYILDDDARTCEVISITKSTSSP</sequence>
<reference evidence="8 9" key="1">
    <citation type="submission" date="2024-11" db="EMBL/GenBank/DDBJ databases">
        <title>Chromosome-level genome assembly of the freshwater bivalve Anodonta woodiana.</title>
        <authorList>
            <person name="Chen X."/>
        </authorList>
    </citation>
    <scope>NUCLEOTIDE SEQUENCE [LARGE SCALE GENOMIC DNA]</scope>
    <source>
        <strain evidence="8">MN2024</strain>
        <tissue evidence="8">Gills</tissue>
    </source>
</reference>
<dbReference type="SMART" id="SM00179">
    <property type="entry name" value="EGF_CA"/>
    <property type="match status" value="5"/>
</dbReference>
<evidence type="ECO:0000256" key="2">
    <source>
        <dbReference type="ARBA" id="ARBA00022729"/>
    </source>
</evidence>
<feature type="disulfide bond" evidence="5">
    <location>
        <begin position="1038"/>
        <end position="1047"/>
    </location>
</feature>
<dbReference type="EMBL" id="JBJQND010000002">
    <property type="protein sequence ID" value="KAL3886700.1"/>
    <property type="molecule type" value="Genomic_DNA"/>
</dbReference>
<name>A0ABD3XKN6_SINWO</name>
<evidence type="ECO:0000256" key="1">
    <source>
        <dbReference type="ARBA" id="ARBA00022536"/>
    </source>
</evidence>
<accession>A0ABD3XKN6</accession>
<evidence type="ECO:0000313" key="9">
    <source>
        <dbReference type="Proteomes" id="UP001634394"/>
    </source>
</evidence>
<feature type="region of interest" description="Disordered" evidence="6">
    <location>
        <begin position="298"/>
        <end position="327"/>
    </location>
</feature>
<dbReference type="Gene3D" id="2.10.25.10">
    <property type="entry name" value="Laminin"/>
    <property type="match status" value="5"/>
</dbReference>
<dbReference type="Pfam" id="PF07645">
    <property type="entry name" value="EGF_CA"/>
    <property type="match status" value="3"/>
</dbReference>
<dbReference type="PROSITE" id="PS01186">
    <property type="entry name" value="EGF_2"/>
    <property type="match status" value="3"/>
</dbReference>
<dbReference type="PROSITE" id="PS01187">
    <property type="entry name" value="EGF_CA"/>
    <property type="match status" value="2"/>
</dbReference>
<dbReference type="GO" id="GO:0005576">
    <property type="term" value="C:extracellular region"/>
    <property type="evidence" value="ECO:0007669"/>
    <property type="project" value="UniProtKB-SubCell"/>
</dbReference>
<keyword evidence="2" id="KW-0732">Signal</keyword>
<comment type="caution">
    <text evidence="5">Lacks conserved residue(s) required for the propagation of feature annotation.</text>
</comment>
<dbReference type="InterPro" id="IPR001881">
    <property type="entry name" value="EGF-like_Ca-bd_dom"/>
</dbReference>
<dbReference type="SMART" id="SM00181">
    <property type="entry name" value="EGF"/>
    <property type="match status" value="7"/>
</dbReference>
<dbReference type="AlphaFoldDB" id="A0ABD3XKN6"/>
<dbReference type="PROSITE" id="PS00022">
    <property type="entry name" value="EGF_1"/>
    <property type="match status" value="3"/>
</dbReference>
<keyword evidence="1 5" id="KW-0245">EGF-like domain</keyword>
<evidence type="ECO:0000256" key="6">
    <source>
        <dbReference type="SAM" id="MobiDB-lite"/>
    </source>
</evidence>
<dbReference type="InterPro" id="IPR000152">
    <property type="entry name" value="EGF-type_Asp/Asn_hydroxyl_site"/>
</dbReference>
<dbReference type="CDD" id="cd00054">
    <property type="entry name" value="EGF_CA"/>
    <property type="match status" value="1"/>
</dbReference>
<feature type="disulfide bond" evidence="5">
    <location>
        <begin position="1086"/>
        <end position="1096"/>
    </location>
</feature>
<keyword evidence="3" id="KW-0677">Repeat</keyword>
<feature type="disulfide bond" evidence="5">
    <location>
        <begin position="1021"/>
        <end position="1031"/>
    </location>
</feature>
<dbReference type="Proteomes" id="UP001634394">
    <property type="component" value="Unassembled WGS sequence"/>
</dbReference>
<evidence type="ECO:0000259" key="7">
    <source>
        <dbReference type="PROSITE" id="PS50026"/>
    </source>
</evidence>
<dbReference type="PROSITE" id="PS50026">
    <property type="entry name" value="EGF_3"/>
    <property type="match status" value="3"/>
</dbReference>
<evidence type="ECO:0000256" key="3">
    <source>
        <dbReference type="ARBA" id="ARBA00022737"/>
    </source>
</evidence>
<dbReference type="FunFam" id="2.10.25.10:FF:000010">
    <property type="entry name" value="Pro-epidermal growth factor"/>
    <property type="match status" value="1"/>
</dbReference>
<feature type="domain" description="EGF-like" evidence="7">
    <location>
        <begin position="1082"/>
        <end position="1121"/>
    </location>
</feature>
<keyword evidence="9" id="KW-1185">Reference proteome</keyword>
<keyword evidence="4 5" id="KW-1015">Disulfide bond</keyword>
<feature type="disulfide bond" evidence="5">
    <location>
        <begin position="1053"/>
        <end position="1063"/>
    </location>
</feature>
<dbReference type="InterPro" id="IPR049883">
    <property type="entry name" value="NOTCH1_EGF-like"/>
</dbReference>
<organism evidence="8 9">
    <name type="scientific">Sinanodonta woodiana</name>
    <name type="common">Chinese pond mussel</name>
    <name type="synonym">Anodonta woodiana</name>
    <dbReference type="NCBI Taxonomy" id="1069815"/>
    <lineage>
        <taxon>Eukaryota</taxon>
        <taxon>Metazoa</taxon>
        <taxon>Spiralia</taxon>
        <taxon>Lophotrochozoa</taxon>
        <taxon>Mollusca</taxon>
        <taxon>Bivalvia</taxon>
        <taxon>Autobranchia</taxon>
        <taxon>Heteroconchia</taxon>
        <taxon>Palaeoheterodonta</taxon>
        <taxon>Unionida</taxon>
        <taxon>Unionoidea</taxon>
        <taxon>Unionidae</taxon>
        <taxon>Unioninae</taxon>
        <taxon>Sinanodonta</taxon>
    </lineage>
</organism>
<feature type="domain" description="EGF-like" evidence="7">
    <location>
        <begin position="1049"/>
        <end position="1080"/>
    </location>
</feature>
<feature type="domain" description="EGF-like" evidence="7">
    <location>
        <begin position="1017"/>
        <end position="1048"/>
    </location>
</feature>
<dbReference type="InterPro" id="IPR000742">
    <property type="entry name" value="EGF"/>
</dbReference>
<dbReference type="InterPro" id="IPR052235">
    <property type="entry name" value="Nephronectin_domain"/>
</dbReference>
<feature type="compositionally biased region" description="Basic and acidic residues" evidence="6">
    <location>
        <begin position="304"/>
        <end position="317"/>
    </location>
</feature>
<dbReference type="PANTHER" id="PTHR24050">
    <property type="entry name" value="PA14 DOMAIN-CONTAINING PROTEIN"/>
    <property type="match status" value="1"/>
</dbReference>
<evidence type="ECO:0000256" key="4">
    <source>
        <dbReference type="ARBA" id="ARBA00023157"/>
    </source>
</evidence>
<proteinExistence type="predicted"/>
<evidence type="ECO:0000313" key="8">
    <source>
        <dbReference type="EMBL" id="KAL3886700.1"/>
    </source>
</evidence>
<protein>
    <recommendedName>
        <fullName evidence="7">EGF-like domain-containing protein</fullName>
    </recommendedName>
</protein>